<dbReference type="Proteomes" id="UP000656077">
    <property type="component" value="Unassembled WGS sequence"/>
</dbReference>
<name>A0A964RQE9_9CLOT</name>
<reference evidence="1" key="1">
    <citation type="submission" date="2019-12" db="EMBL/GenBank/DDBJ databases">
        <title>Microbes associate with the intestines of laboratory mice.</title>
        <authorList>
            <person name="Navarre W."/>
            <person name="Wong E."/>
        </authorList>
    </citation>
    <scope>NUCLEOTIDE SEQUENCE</scope>
    <source>
        <strain evidence="1">NM79_F5</strain>
    </source>
</reference>
<evidence type="ECO:0000313" key="1">
    <source>
        <dbReference type="EMBL" id="MVX65898.1"/>
    </source>
</evidence>
<dbReference type="AlphaFoldDB" id="A0A964RQE9"/>
<evidence type="ECO:0000313" key="2">
    <source>
        <dbReference type="Proteomes" id="UP000656077"/>
    </source>
</evidence>
<dbReference type="EMBL" id="WSRQ01000041">
    <property type="protein sequence ID" value="MVX65898.1"/>
    <property type="molecule type" value="Genomic_DNA"/>
</dbReference>
<comment type="caution">
    <text evidence="1">The sequence shown here is derived from an EMBL/GenBank/DDBJ whole genome shotgun (WGS) entry which is preliminary data.</text>
</comment>
<dbReference type="RefSeq" id="WP_160360557.1">
    <property type="nucleotide sequence ID" value="NZ_WSRQ01000041.1"/>
</dbReference>
<protein>
    <submittedName>
        <fullName evidence="1">Uncharacterized protein</fullName>
    </submittedName>
</protein>
<accession>A0A964RQE9</accession>
<proteinExistence type="predicted"/>
<organism evidence="1 2">
    <name type="scientific">Clostridium chromiireducens</name>
    <dbReference type="NCBI Taxonomy" id="225345"/>
    <lineage>
        <taxon>Bacteria</taxon>
        <taxon>Bacillati</taxon>
        <taxon>Bacillota</taxon>
        <taxon>Clostridia</taxon>
        <taxon>Eubacteriales</taxon>
        <taxon>Clostridiaceae</taxon>
        <taxon>Clostridium</taxon>
    </lineage>
</organism>
<sequence>MEKAYVKPAIKLRNDIAHGYDVPTIEALIEYYENNKEIYKEYIGSISCFKDSLKENDIF</sequence>
<gene>
    <name evidence="1" type="ORF">GKZ28_19655</name>
</gene>